<organism evidence="3 4">
    <name type="scientific">Delitschia confertaspora ATCC 74209</name>
    <dbReference type="NCBI Taxonomy" id="1513339"/>
    <lineage>
        <taxon>Eukaryota</taxon>
        <taxon>Fungi</taxon>
        <taxon>Dikarya</taxon>
        <taxon>Ascomycota</taxon>
        <taxon>Pezizomycotina</taxon>
        <taxon>Dothideomycetes</taxon>
        <taxon>Pleosporomycetidae</taxon>
        <taxon>Pleosporales</taxon>
        <taxon>Delitschiaceae</taxon>
        <taxon>Delitschia</taxon>
    </lineage>
</organism>
<feature type="region of interest" description="Disordered" evidence="1">
    <location>
        <begin position="1"/>
        <end position="57"/>
    </location>
</feature>
<feature type="domain" description="Gfo/Idh/MocA-like oxidoreductase N-terminal" evidence="2">
    <location>
        <begin position="66"/>
        <end position="207"/>
    </location>
</feature>
<dbReference type="InterPro" id="IPR051450">
    <property type="entry name" value="Gfo/Idh/MocA_Oxidoreductases"/>
</dbReference>
<name>A0A9P4JLZ2_9PLEO</name>
<dbReference type="Gene3D" id="3.40.50.720">
    <property type="entry name" value="NAD(P)-binding Rossmann-like Domain"/>
    <property type="match status" value="1"/>
</dbReference>
<dbReference type="PANTHER" id="PTHR43377">
    <property type="entry name" value="BILIVERDIN REDUCTASE A"/>
    <property type="match status" value="1"/>
</dbReference>
<dbReference type="Pfam" id="PF01408">
    <property type="entry name" value="GFO_IDH_MocA"/>
    <property type="match status" value="1"/>
</dbReference>
<reference evidence="3" key="1">
    <citation type="journal article" date="2020" name="Stud. Mycol.">
        <title>101 Dothideomycetes genomes: a test case for predicting lifestyles and emergence of pathogens.</title>
        <authorList>
            <person name="Haridas S."/>
            <person name="Albert R."/>
            <person name="Binder M."/>
            <person name="Bloem J."/>
            <person name="Labutti K."/>
            <person name="Salamov A."/>
            <person name="Andreopoulos B."/>
            <person name="Baker S."/>
            <person name="Barry K."/>
            <person name="Bills G."/>
            <person name="Bluhm B."/>
            <person name="Cannon C."/>
            <person name="Castanera R."/>
            <person name="Culley D."/>
            <person name="Daum C."/>
            <person name="Ezra D."/>
            <person name="Gonzalez J."/>
            <person name="Henrissat B."/>
            <person name="Kuo A."/>
            <person name="Liang C."/>
            <person name="Lipzen A."/>
            <person name="Lutzoni F."/>
            <person name="Magnuson J."/>
            <person name="Mondo S."/>
            <person name="Nolan M."/>
            <person name="Ohm R."/>
            <person name="Pangilinan J."/>
            <person name="Park H.-J."/>
            <person name="Ramirez L."/>
            <person name="Alfaro M."/>
            <person name="Sun H."/>
            <person name="Tritt A."/>
            <person name="Yoshinaga Y."/>
            <person name="Zwiers L.-H."/>
            <person name="Turgeon B."/>
            <person name="Goodwin S."/>
            <person name="Spatafora J."/>
            <person name="Crous P."/>
            <person name="Grigoriev I."/>
        </authorList>
    </citation>
    <scope>NUCLEOTIDE SEQUENCE</scope>
    <source>
        <strain evidence="3">ATCC 74209</strain>
    </source>
</reference>
<feature type="compositionally biased region" description="Polar residues" evidence="1">
    <location>
        <begin position="26"/>
        <end position="52"/>
    </location>
</feature>
<evidence type="ECO:0000313" key="4">
    <source>
        <dbReference type="Proteomes" id="UP000799536"/>
    </source>
</evidence>
<accession>A0A9P4JLZ2</accession>
<dbReference type="InterPro" id="IPR000683">
    <property type="entry name" value="Gfo/Idh/MocA-like_OxRdtase_N"/>
</dbReference>
<dbReference type="EMBL" id="ML994009">
    <property type="protein sequence ID" value="KAF2200699.1"/>
    <property type="molecule type" value="Genomic_DNA"/>
</dbReference>
<dbReference type="GO" id="GO:0000166">
    <property type="term" value="F:nucleotide binding"/>
    <property type="evidence" value="ECO:0007669"/>
    <property type="project" value="InterPro"/>
</dbReference>
<proteinExistence type="predicted"/>
<protein>
    <submittedName>
        <fullName evidence="3">Streptomycin biosynthesis protein StrI</fullName>
    </submittedName>
</protein>
<comment type="caution">
    <text evidence="3">The sequence shown here is derived from an EMBL/GenBank/DDBJ whole genome shotgun (WGS) entry which is preliminary data.</text>
</comment>
<sequence>MDPIKRRLVLSGFPPKASDSFPPNPNSNGTSPDATPNSVTPQAPPNNETAYTESPPHLDFTNPPLVLVIGAGSRGTAYAGALLSCSNAIVACVAEPIASKRSSFAKKYIYEPQAESSPRLKDSGEAEFSDWKQWIKYERVRREREKAGEKVQRGIDAVFVCVLDEWHEEVVTGIVKEGWGLSVLCEKPLATTLSSCLNIFQVLKEDEEQRRKEGKKESVFGICHVLRYSPHNMLLSELVKERAVVGDVLGLEHVEPVGWWHFSHSYVRGNWRKESITAPSLLTKSCHDIDFILWLLCSPPAKASTQTPHLPSSVSSTGSLTFFRKERKPKEAGSATNCISCPYEPDCIYSAKKIYLDRHLKKGNTGWPVKIVNPDIEECYQTSGVEAASAKLLESLTEDYTPDAPVKEIETRPWFGRCVWESDNDVCDDQHVTITWDDDPVSKDDNGRLELNGRAKKTAQFHMTAFTEKICERRGRIYGTKGEIEYDSQTITVHDFATGETKVHRPHMPKESGHGGGDEGLIRQFITAVNAVDNQGMAAAEAQRKFLGCDLEEAFRSHAMVFAAEEARKERKFVDWENWWDDKVDMTLKVRENI</sequence>
<evidence type="ECO:0000259" key="2">
    <source>
        <dbReference type="Pfam" id="PF01408"/>
    </source>
</evidence>
<evidence type="ECO:0000256" key="1">
    <source>
        <dbReference type="SAM" id="MobiDB-lite"/>
    </source>
</evidence>
<dbReference type="AlphaFoldDB" id="A0A9P4JLZ2"/>
<dbReference type="Gene3D" id="3.30.360.10">
    <property type="entry name" value="Dihydrodipicolinate Reductase, domain 2"/>
    <property type="match status" value="2"/>
</dbReference>
<dbReference type="InterPro" id="IPR036291">
    <property type="entry name" value="NAD(P)-bd_dom_sf"/>
</dbReference>
<gene>
    <name evidence="3" type="ORF">GQ43DRAFT_441301</name>
</gene>
<dbReference type="SUPFAM" id="SSF51735">
    <property type="entry name" value="NAD(P)-binding Rossmann-fold domains"/>
    <property type="match status" value="1"/>
</dbReference>
<keyword evidence="4" id="KW-1185">Reference proteome</keyword>
<dbReference type="SUPFAM" id="SSF55347">
    <property type="entry name" value="Glyceraldehyde-3-phosphate dehydrogenase-like, C-terminal domain"/>
    <property type="match status" value="1"/>
</dbReference>
<dbReference type="Proteomes" id="UP000799536">
    <property type="component" value="Unassembled WGS sequence"/>
</dbReference>
<evidence type="ECO:0000313" key="3">
    <source>
        <dbReference type="EMBL" id="KAF2200699.1"/>
    </source>
</evidence>
<dbReference type="OrthoDB" id="2129491at2759"/>
<dbReference type="PANTHER" id="PTHR43377:SF12">
    <property type="entry name" value="BINDING ROSSMANN FOLD OXIDOREDUCTASE, PUTATIVE (AFU_ORTHOLOGUE AFUA_3G11840)-RELATED"/>
    <property type="match status" value="1"/>
</dbReference>